<reference evidence="1 2" key="1">
    <citation type="journal article" date="2017" name="Gigascience">
        <title>Genome sequence of the small brown planthopper, Laodelphax striatellus.</title>
        <authorList>
            <person name="Zhu J."/>
            <person name="Jiang F."/>
            <person name="Wang X."/>
            <person name="Yang P."/>
            <person name="Bao Y."/>
            <person name="Zhao W."/>
            <person name="Wang W."/>
            <person name="Lu H."/>
            <person name="Wang Q."/>
            <person name="Cui N."/>
            <person name="Li J."/>
            <person name="Chen X."/>
            <person name="Luo L."/>
            <person name="Yu J."/>
            <person name="Kang L."/>
            <person name="Cui F."/>
        </authorList>
    </citation>
    <scope>NUCLEOTIDE SEQUENCE [LARGE SCALE GENOMIC DNA]</scope>
    <source>
        <strain evidence="1">Lst14</strain>
    </source>
</reference>
<dbReference type="InParanoid" id="A0A482WK45"/>
<name>A0A482WK45_LAOST</name>
<sequence>MIRNTLGCQIDQKRMFLQWRIYALWQTVAKRSQGTRMGGGKENINHLLVKARRVIVELARKCHYDRGEICLVSYI</sequence>
<dbReference type="GO" id="GO:0003735">
    <property type="term" value="F:structural constituent of ribosome"/>
    <property type="evidence" value="ECO:0007669"/>
    <property type="project" value="InterPro"/>
</dbReference>
<dbReference type="GO" id="GO:0005840">
    <property type="term" value="C:ribosome"/>
    <property type="evidence" value="ECO:0007669"/>
    <property type="project" value="InterPro"/>
</dbReference>
<organism evidence="1 2">
    <name type="scientific">Laodelphax striatellus</name>
    <name type="common">Small brown planthopper</name>
    <name type="synonym">Delphax striatella</name>
    <dbReference type="NCBI Taxonomy" id="195883"/>
    <lineage>
        <taxon>Eukaryota</taxon>
        <taxon>Metazoa</taxon>
        <taxon>Ecdysozoa</taxon>
        <taxon>Arthropoda</taxon>
        <taxon>Hexapoda</taxon>
        <taxon>Insecta</taxon>
        <taxon>Pterygota</taxon>
        <taxon>Neoptera</taxon>
        <taxon>Paraneoptera</taxon>
        <taxon>Hemiptera</taxon>
        <taxon>Auchenorrhyncha</taxon>
        <taxon>Fulgoroidea</taxon>
        <taxon>Delphacidae</taxon>
        <taxon>Criomorphinae</taxon>
        <taxon>Laodelphax</taxon>
    </lineage>
</organism>
<dbReference type="OrthoDB" id="268521at2759"/>
<proteinExistence type="predicted"/>
<dbReference type="Gene3D" id="3.90.1170.10">
    <property type="entry name" value="Ribosomal protein L10e/L16"/>
    <property type="match status" value="1"/>
</dbReference>
<dbReference type="InterPro" id="IPR036920">
    <property type="entry name" value="Ribosomal_uL16_sf"/>
</dbReference>
<dbReference type="AlphaFoldDB" id="A0A482WK45"/>
<evidence type="ECO:0000313" key="1">
    <source>
        <dbReference type="EMBL" id="RZF33622.1"/>
    </source>
</evidence>
<dbReference type="SMR" id="A0A482WK45"/>
<keyword evidence="2" id="KW-1185">Reference proteome</keyword>
<dbReference type="Proteomes" id="UP000291343">
    <property type="component" value="Unassembled WGS sequence"/>
</dbReference>
<evidence type="ECO:0000313" key="2">
    <source>
        <dbReference type="Proteomes" id="UP000291343"/>
    </source>
</evidence>
<protein>
    <submittedName>
        <fullName evidence="1">Uncharacterized protein</fullName>
    </submittedName>
</protein>
<accession>A0A482WK45</accession>
<dbReference type="GO" id="GO:0006412">
    <property type="term" value="P:translation"/>
    <property type="evidence" value="ECO:0007669"/>
    <property type="project" value="InterPro"/>
</dbReference>
<dbReference type="STRING" id="195883.A0A482WK45"/>
<dbReference type="EMBL" id="QKKF02033617">
    <property type="protein sequence ID" value="RZF33622.1"/>
    <property type="molecule type" value="Genomic_DNA"/>
</dbReference>
<gene>
    <name evidence="1" type="ORF">LSTR_LSTR007000</name>
</gene>
<comment type="caution">
    <text evidence="1">The sequence shown here is derived from an EMBL/GenBank/DDBJ whole genome shotgun (WGS) entry which is preliminary data.</text>
</comment>
<dbReference type="SUPFAM" id="SSF54686">
    <property type="entry name" value="Ribosomal protein L16p/L10e"/>
    <property type="match status" value="1"/>
</dbReference>